<keyword evidence="2" id="KW-1185">Reference proteome</keyword>
<protein>
    <submittedName>
        <fullName evidence="1">Bacterial Peptide Chain Release Factor 1 (RF-1)</fullName>
    </submittedName>
</protein>
<gene>
    <name evidence="1" type="ORF">BCO_0095900</name>
</gene>
<dbReference type="Gene3D" id="6.10.140.1950">
    <property type="match status" value="1"/>
</dbReference>
<proteinExistence type="predicted"/>
<sequence length="52" mass="6355">MFLERLSPIESKIKILEEQLQDPNLIKNQKEYAKIIKEYNYLEKIKEKKECI</sequence>
<dbReference type="STRING" id="1313292.BCO_0095900"/>
<reference evidence="1" key="1">
    <citation type="submission" date="2013-04" db="EMBL/GenBank/DDBJ databases">
        <title>Comparative Genomics of Relapsing Fever Spirochetes.</title>
        <authorList>
            <person name="Schwan T.G."/>
            <person name="Raffel S.J."/>
            <person name="Porcella S.F."/>
            <person name="Martens C.A."/>
            <person name="Bruno D.P."/>
            <person name="Ricklefs S.M."/>
            <person name="Barbian K.B."/>
        </authorList>
    </citation>
    <scope>NUCLEOTIDE SEQUENCE [LARGE SCALE GENOMIC DNA]</scope>
    <source>
        <strain evidence="1">Co53</strain>
    </source>
</reference>
<dbReference type="eggNOG" id="COG0216">
    <property type="taxonomic scope" value="Bacteria"/>
</dbReference>
<accession>W5STW8</accession>
<evidence type="ECO:0000313" key="1">
    <source>
        <dbReference type="EMBL" id="AHH10350.1"/>
    </source>
</evidence>
<dbReference type="EMBL" id="CP005745">
    <property type="protein sequence ID" value="AHH10350.1"/>
    <property type="molecule type" value="Genomic_DNA"/>
</dbReference>
<evidence type="ECO:0000313" key="2">
    <source>
        <dbReference type="Proteomes" id="UP000019330"/>
    </source>
</evidence>
<dbReference type="HOGENOM" id="CLU_3077376_0_0_12"/>
<organism evidence="1 2">
    <name type="scientific">Borrelia coriaceae ATCC 43381</name>
    <dbReference type="NCBI Taxonomy" id="1408429"/>
    <lineage>
        <taxon>Bacteria</taxon>
        <taxon>Pseudomonadati</taxon>
        <taxon>Spirochaetota</taxon>
        <taxon>Spirochaetia</taxon>
        <taxon>Spirochaetales</taxon>
        <taxon>Borreliaceae</taxon>
        <taxon>Borrelia</taxon>
    </lineage>
</organism>
<name>W5STW8_9SPIR</name>
<dbReference type="AlphaFoldDB" id="W5STW8"/>
<dbReference type="PATRIC" id="fig|1313292.3.peg.192"/>
<dbReference type="Proteomes" id="UP000019330">
    <property type="component" value="Chromosome"/>
</dbReference>